<feature type="transmembrane region" description="Helical" evidence="17">
    <location>
        <begin position="366"/>
        <end position="385"/>
    </location>
</feature>
<protein>
    <recommendedName>
        <fullName evidence="2">Ste24 endopeptidase</fullName>
        <ecNumber evidence="2">3.4.24.84</ecNumber>
    </recommendedName>
    <alternativeName>
        <fullName evidence="14">Prenyl protein-specific endoprotease 1</fullName>
    </alternativeName>
</protein>
<evidence type="ECO:0000256" key="4">
    <source>
        <dbReference type="ARBA" id="ARBA00022692"/>
    </source>
</evidence>
<feature type="transmembrane region" description="Helical" evidence="17">
    <location>
        <begin position="12"/>
        <end position="35"/>
    </location>
</feature>
<feature type="active site" evidence="15">
    <location>
        <position position="469"/>
    </location>
</feature>
<evidence type="ECO:0000256" key="8">
    <source>
        <dbReference type="ARBA" id="ARBA00022833"/>
    </source>
</evidence>
<evidence type="ECO:0000256" key="6">
    <source>
        <dbReference type="ARBA" id="ARBA00022801"/>
    </source>
</evidence>
<comment type="catalytic activity">
    <reaction evidence="12">
        <text>Hydrolyzes the peptide bond -P2-(S-farnesyl or geranylgeranyl)C-P1'-P2'-P3'-COOH where P1' and P2' are amino acids with aliphatic side chains and P3' is any C-terminal residue.</text>
        <dbReference type="EC" id="3.4.24.84"/>
    </reaction>
</comment>
<feature type="domain" description="Peptidase M48" evidence="18">
    <location>
        <begin position="398"/>
        <end position="602"/>
    </location>
</feature>
<evidence type="ECO:0000256" key="7">
    <source>
        <dbReference type="ARBA" id="ARBA00022824"/>
    </source>
</evidence>
<dbReference type="AlphaFoldDB" id="A0A507F9N4"/>
<evidence type="ECO:0000256" key="10">
    <source>
        <dbReference type="ARBA" id="ARBA00023049"/>
    </source>
</evidence>
<feature type="transmembrane region" description="Helical" evidence="17">
    <location>
        <begin position="100"/>
        <end position="126"/>
    </location>
</feature>
<feature type="transmembrane region" description="Helical" evidence="17">
    <location>
        <begin position="147"/>
        <end position="172"/>
    </location>
</feature>
<evidence type="ECO:0000256" key="14">
    <source>
        <dbReference type="ARBA" id="ARBA00083451"/>
    </source>
</evidence>
<feature type="binding site" evidence="16">
    <location>
        <position position="546"/>
    </location>
    <ligand>
        <name>Zn(2+)</name>
        <dbReference type="ChEBI" id="CHEBI:29105"/>
        <note>catalytic</note>
    </ligand>
</feature>
<comment type="caution">
    <text evidence="21">The sequence shown here is derived from an EMBL/GenBank/DDBJ whole genome shotgun (WGS) entry which is preliminary data.</text>
</comment>
<feature type="binding site" evidence="16">
    <location>
        <position position="468"/>
    </location>
    <ligand>
        <name>Zn(2+)</name>
        <dbReference type="ChEBI" id="CHEBI:29105"/>
        <note>catalytic</note>
    </ligand>
</feature>
<feature type="domain" description="CAAX prenyl protease 1 N-terminal" evidence="20">
    <location>
        <begin position="219"/>
        <end position="395"/>
    </location>
</feature>
<comment type="similarity">
    <text evidence="13">Belongs to the peptidase M48A family.</text>
</comment>
<sequence length="604" mass="68150">MPLTNFLPGLPGAHVLALGTVTGMVLHTTFVNSLIQYNTLSKSIFGHLQNAQFPPYFAISAAATLFLTYSTFSLAGFSSFESFTDALATNSVNTRAAKEVAGMGVAALASLLNLFWAGPVTTKVMLDRKELVKKNQPVPEEMNRKFSILHGVSSLLNLWVVGAVVTNCFWLSIFTAPKNILGKMTFPYKEVVLGLSWTIFGFEQYLAYRQHVRLADPSLGVPALLRTEITDDEHAKSKAYGRDKSTFEFAANLFGQVITTATLVFDWMPLYWSWASSVLRHYGMNGEREILQSIAFVIISSAIATAVDIPFAMYKQFVIEERYGFNKMDIPLFASDKFKTFILTSVIAAPVVAAMLQIIKWGGDNFFFYVWMFMLMFQITMILLYPTVIAPMFNKFTPLEEGKLKIMIGELAARVHFPLTKVFVIDGSKRSSHSNAYFTGLFKDKRIVLFDTLLQQMTNNEICAVLAHELGHWSSSHIFRTLMLSQIQLFSIFYTFSHFIKSLPMYRAFGFETEPVMIGLVLFTYLNQPMDSIFSFLMHYVSRVHEFQADAYAKKLGYGEDLKSGLIKLNKKNLGNLIPDSWYSAYHYSHPPVVERLEAIGKTE</sequence>
<evidence type="ECO:0000256" key="9">
    <source>
        <dbReference type="ARBA" id="ARBA00022989"/>
    </source>
</evidence>
<accession>A0A507F9N4</accession>
<dbReference type="Proteomes" id="UP000320333">
    <property type="component" value="Unassembled WGS sequence"/>
</dbReference>
<evidence type="ECO:0000256" key="5">
    <source>
        <dbReference type="ARBA" id="ARBA00022723"/>
    </source>
</evidence>
<keyword evidence="11 17" id="KW-0472">Membrane</keyword>
<dbReference type="OrthoDB" id="360839at2759"/>
<evidence type="ECO:0000256" key="15">
    <source>
        <dbReference type="PIRSR" id="PIRSR627057-1"/>
    </source>
</evidence>
<evidence type="ECO:0000256" key="13">
    <source>
        <dbReference type="ARBA" id="ARBA00060927"/>
    </source>
</evidence>
<reference evidence="21 22" key="1">
    <citation type="journal article" date="2019" name="Sci. Rep.">
        <title>Comparative genomics of chytrid fungi reveal insights into the obligate biotrophic and pathogenic lifestyle of Synchytrium endobioticum.</title>
        <authorList>
            <person name="van de Vossenberg B.T.L.H."/>
            <person name="Warris S."/>
            <person name="Nguyen H.D.T."/>
            <person name="van Gent-Pelzer M.P.E."/>
            <person name="Joly D.L."/>
            <person name="van de Geest H.C."/>
            <person name="Bonants P.J.M."/>
            <person name="Smith D.S."/>
            <person name="Levesque C.A."/>
            <person name="van der Lee T.A.J."/>
        </authorList>
    </citation>
    <scope>NUCLEOTIDE SEQUENCE [LARGE SCALE GENOMIC DNA]</scope>
    <source>
        <strain evidence="21 22">CBS 675.73</strain>
    </source>
</reference>
<feature type="transmembrane region" description="Helical" evidence="17">
    <location>
        <begin position="341"/>
        <end position="360"/>
    </location>
</feature>
<dbReference type="CDD" id="cd07343">
    <property type="entry name" value="M48A_Zmpste24p_like"/>
    <property type="match status" value="1"/>
</dbReference>
<dbReference type="GO" id="GO:0071586">
    <property type="term" value="P:CAAX-box protein processing"/>
    <property type="evidence" value="ECO:0007669"/>
    <property type="project" value="InterPro"/>
</dbReference>
<dbReference type="Gene3D" id="3.30.2010.10">
    <property type="entry name" value="Metalloproteases ('zincins'), catalytic domain"/>
    <property type="match status" value="1"/>
</dbReference>
<dbReference type="InterPro" id="IPR032456">
    <property type="entry name" value="Peptidase_M48_N"/>
</dbReference>
<evidence type="ECO:0000256" key="12">
    <source>
        <dbReference type="ARBA" id="ARBA00044456"/>
    </source>
</evidence>
<keyword evidence="7" id="KW-0256">Endoplasmic reticulum</keyword>
<dbReference type="PANTHER" id="PTHR10120">
    <property type="entry name" value="CAAX PRENYL PROTEASE 1"/>
    <property type="match status" value="1"/>
</dbReference>
<keyword evidence="22" id="KW-1185">Reference proteome</keyword>
<gene>
    <name evidence="21" type="primary">STE24</name>
    <name evidence="21" type="ORF">CcCBS67573_g05999</name>
</gene>
<keyword evidence="9 17" id="KW-1133">Transmembrane helix</keyword>
<keyword evidence="4 17" id="KW-0812">Transmembrane</keyword>
<feature type="domain" description="TMEM205-like" evidence="19">
    <location>
        <begin position="16"/>
        <end position="129"/>
    </location>
</feature>
<organism evidence="21 22">
    <name type="scientific">Chytriomyces confervae</name>
    <dbReference type="NCBI Taxonomy" id="246404"/>
    <lineage>
        <taxon>Eukaryota</taxon>
        <taxon>Fungi</taxon>
        <taxon>Fungi incertae sedis</taxon>
        <taxon>Chytridiomycota</taxon>
        <taxon>Chytridiomycota incertae sedis</taxon>
        <taxon>Chytridiomycetes</taxon>
        <taxon>Chytridiales</taxon>
        <taxon>Chytriomycetaceae</taxon>
        <taxon>Chytriomyces</taxon>
    </lineage>
</organism>
<dbReference type="InterPro" id="IPR001915">
    <property type="entry name" value="Peptidase_M48"/>
</dbReference>
<evidence type="ECO:0000256" key="17">
    <source>
        <dbReference type="SAM" id="Phobius"/>
    </source>
</evidence>
<feature type="binding site" evidence="16">
    <location>
        <position position="472"/>
    </location>
    <ligand>
        <name>Zn(2+)</name>
        <dbReference type="ChEBI" id="CHEBI:29105"/>
        <note>catalytic</note>
    </ligand>
</feature>
<evidence type="ECO:0000259" key="19">
    <source>
        <dbReference type="Pfam" id="PF13664"/>
    </source>
</evidence>
<comment type="subcellular location">
    <subcellularLocation>
        <location evidence="1">Endoplasmic reticulum membrane</location>
        <topology evidence="1">Multi-pass membrane protein</topology>
    </subcellularLocation>
</comment>
<dbReference type="EC" id="3.4.24.84" evidence="2"/>
<dbReference type="GO" id="GO:0046872">
    <property type="term" value="F:metal ion binding"/>
    <property type="evidence" value="ECO:0007669"/>
    <property type="project" value="UniProtKB-KW"/>
</dbReference>
<dbReference type="Pfam" id="PF01435">
    <property type="entry name" value="Peptidase_M48"/>
    <property type="match status" value="1"/>
</dbReference>
<keyword evidence="8 16" id="KW-0862">Zinc</keyword>
<keyword evidence="6" id="KW-0378">Hydrolase</keyword>
<proteinExistence type="inferred from homology"/>
<dbReference type="EMBL" id="QEAP01000236">
    <property type="protein sequence ID" value="TPX71988.1"/>
    <property type="molecule type" value="Genomic_DNA"/>
</dbReference>
<evidence type="ECO:0000256" key="2">
    <source>
        <dbReference type="ARBA" id="ARBA00012336"/>
    </source>
</evidence>
<dbReference type="Pfam" id="PF16491">
    <property type="entry name" value="Peptidase_M48_N"/>
    <property type="match status" value="1"/>
</dbReference>
<dbReference type="FunFam" id="3.30.2010.10:FF:000002">
    <property type="entry name" value="CAAX prenyl protease"/>
    <property type="match status" value="1"/>
</dbReference>
<dbReference type="STRING" id="246404.A0A507F9N4"/>
<evidence type="ECO:0000313" key="22">
    <source>
        <dbReference type="Proteomes" id="UP000320333"/>
    </source>
</evidence>
<feature type="transmembrane region" description="Helical" evidence="17">
    <location>
        <begin position="56"/>
        <end position="80"/>
    </location>
</feature>
<dbReference type="InterPro" id="IPR027057">
    <property type="entry name" value="CAXX_Prtase_1"/>
</dbReference>
<keyword evidence="5 16" id="KW-0479">Metal-binding</keyword>
<evidence type="ECO:0000256" key="11">
    <source>
        <dbReference type="ARBA" id="ARBA00023136"/>
    </source>
</evidence>
<evidence type="ECO:0000259" key="18">
    <source>
        <dbReference type="Pfam" id="PF01435"/>
    </source>
</evidence>
<evidence type="ECO:0000259" key="20">
    <source>
        <dbReference type="Pfam" id="PF16491"/>
    </source>
</evidence>
<keyword evidence="3" id="KW-0645">Protease</keyword>
<name>A0A507F9N4_9FUNG</name>
<evidence type="ECO:0000313" key="21">
    <source>
        <dbReference type="EMBL" id="TPX71988.1"/>
    </source>
</evidence>
<dbReference type="GO" id="GO:0005789">
    <property type="term" value="C:endoplasmic reticulum membrane"/>
    <property type="evidence" value="ECO:0007669"/>
    <property type="project" value="UniProtKB-SubCell"/>
</dbReference>
<dbReference type="GO" id="GO:0004222">
    <property type="term" value="F:metalloendopeptidase activity"/>
    <property type="evidence" value="ECO:0007669"/>
    <property type="project" value="InterPro"/>
</dbReference>
<dbReference type="Pfam" id="PF13664">
    <property type="entry name" value="DUF4149"/>
    <property type="match status" value="1"/>
</dbReference>
<feature type="active site" description="Proton donor" evidence="15">
    <location>
        <position position="550"/>
    </location>
</feature>
<keyword evidence="10" id="KW-0482">Metalloprotease</keyword>
<evidence type="ECO:0000256" key="1">
    <source>
        <dbReference type="ARBA" id="ARBA00004477"/>
    </source>
</evidence>
<feature type="transmembrane region" description="Helical" evidence="17">
    <location>
        <begin position="290"/>
        <end position="314"/>
    </location>
</feature>
<feature type="transmembrane region" description="Helical" evidence="17">
    <location>
        <begin position="249"/>
        <end position="270"/>
    </location>
</feature>
<comment type="cofactor">
    <cofactor evidence="16">
        <name>Zn(2+)</name>
        <dbReference type="ChEBI" id="CHEBI:29105"/>
    </cofactor>
    <text evidence="16">Binds 1 zinc ion per subunit.</text>
</comment>
<evidence type="ECO:0000256" key="16">
    <source>
        <dbReference type="PIRSR" id="PIRSR627057-2"/>
    </source>
</evidence>
<evidence type="ECO:0000256" key="3">
    <source>
        <dbReference type="ARBA" id="ARBA00022670"/>
    </source>
</evidence>
<dbReference type="InterPro" id="IPR025423">
    <property type="entry name" value="TMEM205-like"/>
</dbReference>